<gene>
    <name evidence="2" type="ORF">HaLaN_27859</name>
</gene>
<dbReference type="EMBL" id="BLLF01004246">
    <property type="protein sequence ID" value="GFH29226.1"/>
    <property type="molecule type" value="Genomic_DNA"/>
</dbReference>
<accession>A0A6A0A9D4</accession>
<feature type="compositionally biased region" description="Polar residues" evidence="1">
    <location>
        <begin position="149"/>
        <end position="160"/>
    </location>
</feature>
<sequence>LPQLPAGLERASAVQPSTIDAALVYIPKVTLGDSVDICGLLFNPTLRRLVCAARACGKNGMLNLTPFGAGGLATSSVRQGCGAVQALQKPVDRSTSKRRQQLVELGDGWGVSVVPSPASPPQPSGSLAVQEAMLQPTTALEGADAGWGVSTTEPTASSSGRAAKPVPKKRVAKATPRSPYMNITSEQGMMSLALLQARLASKDVLQAAALPTAGRGSHDA</sequence>
<dbReference type="AlphaFoldDB" id="A0A6A0A9D4"/>
<reference evidence="2 3" key="1">
    <citation type="submission" date="2020-02" db="EMBL/GenBank/DDBJ databases">
        <title>Draft genome sequence of Haematococcus lacustris strain NIES-144.</title>
        <authorList>
            <person name="Morimoto D."/>
            <person name="Nakagawa S."/>
            <person name="Yoshida T."/>
            <person name="Sawayama S."/>
        </authorList>
    </citation>
    <scope>NUCLEOTIDE SEQUENCE [LARGE SCALE GENOMIC DNA]</scope>
    <source>
        <strain evidence="2 3">NIES-144</strain>
    </source>
</reference>
<organism evidence="2 3">
    <name type="scientific">Haematococcus lacustris</name>
    <name type="common">Green alga</name>
    <name type="synonym">Haematococcus pluvialis</name>
    <dbReference type="NCBI Taxonomy" id="44745"/>
    <lineage>
        <taxon>Eukaryota</taxon>
        <taxon>Viridiplantae</taxon>
        <taxon>Chlorophyta</taxon>
        <taxon>core chlorophytes</taxon>
        <taxon>Chlorophyceae</taxon>
        <taxon>CS clade</taxon>
        <taxon>Chlamydomonadales</taxon>
        <taxon>Haematococcaceae</taxon>
        <taxon>Haematococcus</taxon>
    </lineage>
</organism>
<feature type="non-terminal residue" evidence="2">
    <location>
        <position position="220"/>
    </location>
</feature>
<evidence type="ECO:0000256" key="1">
    <source>
        <dbReference type="SAM" id="MobiDB-lite"/>
    </source>
</evidence>
<proteinExistence type="predicted"/>
<comment type="caution">
    <text evidence="2">The sequence shown here is derived from an EMBL/GenBank/DDBJ whole genome shotgun (WGS) entry which is preliminary data.</text>
</comment>
<protein>
    <submittedName>
        <fullName evidence="2">Uncharacterized protein</fullName>
    </submittedName>
</protein>
<evidence type="ECO:0000313" key="3">
    <source>
        <dbReference type="Proteomes" id="UP000485058"/>
    </source>
</evidence>
<evidence type="ECO:0000313" key="2">
    <source>
        <dbReference type="EMBL" id="GFH29226.1"/>
    </source>
</evidence>
<dbReference type="Proteomes" id="UP000485058">
    <property type="component" value="Unassembled WGS sequence"/>
</dbReference>
<feature type="non-terminal residue" evidence="2">
    <location>
        <position position="1"/>
    </location>
</feature>
<keyword evidence="3" id="KW-1185">Reference proteome</keyword>
<feature type="region of interest" description="Disordered" evidence="1">
    <location>
        <begin position="141"/>
        <end position="178"/>
    </location>
</feature>
<name>A0A6A0A9D4_HAELA</name>